<comment type="caution">
    <text evidence="3">The sequence shown here is derived from an EMBL/GenBank/DDBJ whole genome shotgun (WGS) entry which is preliminary data.</text>
</comment>
<feature type="region of interest" description="Disordered" evidence="1">
    <location>
        <begin position="181"/>
        <end position="208"/>
    </location>
</feature>
<dbReference type="PANTHER" id="PTHR40640:SF1">
    <property type="entry name" value="ANCHORED GLYCOPROTEIN, PUTATIVE (AFU_ORTHOLOGUE AFUA_8G04860)-RELATED"/>
    <property type="match status" value="1"/>
</dbReference>
<protein>
    <recommendedName>
        <fullName evidence="5">Phytocyanin domain-containing protein</fullName>
    </recommendedName>
</protein>
<feature type="compositionally biased region" description="Low complexity" evidence="1">
    <location>
        <begin position="186"/>
        <end position="208"/>
    </location>
</feature>
<organism evidence="3 4">
    <name type="scientific">Carpinus fangiana</name>
    <dbReference type="NCBI Taxonomy" id="176857"/>
    <lineage>
        <taxon>Eukaryota</taxon>
        <taxon>Viridiplantae</taxon>
        <taxon>Streptophyta</taxon>
        <taxon>Embryophyta</taxon>
        <taxon>Tracheophyta</taxon>
        <taxon>Spermatophyta</taxon>
        <taxon>Magnoliopsida</taxon>
        <taxon>eudicotyledons</taxon>
        <taxon>Gunneridae</taxon>
        <taxon>Pentapetalae</taxon>
        <taxon>rosids</taxon>
        <taxon>fabids</taxon>
        <taxon>Fagales</taxon>
        <taxon>Betulaceae</taxon>
        <taxon>Carpinus</taxon>
    </lineage>
</organism>
<evidence type="ECO:0008006" key="5">
    <source>
        <dbReference type="Google" id="ProtNLM"/>
    </source>
</evidence>
<feature type="signal peptide" evidence="2">
    <location>
        <begin position="1"/>
        <end position="15"/>
    </location>
</feature>
<proteinExistence type="predicted"/>
<sequence>MLVASVMALAGAVVATNTVTIFLPNTDPFPSWQGEVHGIDATATTYLIHCAGPFNNQCAFRPNLTVTQGPATLAYADTPLDPWDSPLEVHCNLPADTALPVTCPNSPGYTFTLAYAGLNPQLVEITRTTWYAGPPTATPTGRDPATASLLGSGTAQPGRDCGGAIFCGGFIGPAETGASGAGYGNDGDSSASSASPAPAATDATGPAPDWDAEFSSAVAAVTTAVTDLPLPASDIVGVIPVYTGGTLVVFSDAAAGLVTVSLPLATSSAVVATRSAKDDSRTTEPATAYGVVGTRTSGAAGAASSTAAADGGAGHSYMGAAVCGAALACLVVL</sequence>
<evidence type="ECO:0000256" key="2">
    <source>
        <dbReference type="SAM" id="SignalP"/>
    </source>
</evidence>
<keyword evidence="4" id="KW-1185">Reference proteome</keyword>
<dbReference type="PANTHER" id="PTHR40640">
    <property type="entry name" value="ANCHORED GLYCOPROTEIN, PUTATIVE (AFU_ORTHOLOGUE AFUA_8G04860)-RELATED"/>
    <property type="match status" value="1"/>
</dbReference>
<dbReference type="AlphaFoldDB" id="A0A5N6KW77"/>
<evidence type="ECO:0000256" key="1">
    <source>
        <dbReference type="SAM" id="MobiDB-lite"/>
    </source>
</evidence>
<reference evidence="3 4" key="1">
    <citation type="submission" date="2019-06" db="EMBL/GenBank/DDBJ databases">
        <title>A chromosomal-level reference genome of Carpinus fangiana (Coryloideae, Betulaceae).</title>
        <authorList>
            <person name="Yang X."/>
            <person name="Wang Z."/>
            <person name="Zhang L."/>
            <person name="Hao G."/>
            <person name="Liu J."/>
            <person name="Yang Y."/>
        </authorList>
    </citation>
    <scope>NUCLEOTIDE SEQUENCE [LARGE SCALE GENOMIC DNA]</scope>
    <source>
        <strain evidence="3">Cfa_2016G</strain>
        <tissue evidence="3">Leaf</tissue>
    </source>
</reference>
<evidence type="ECO:0000313" key="3">
    <source>
        <dbReference type="EMBL" id="KAB8349599.1"/>
    </source>
</evidence>
<evidence type="ECO:0000313" key="4">
    <source>
        <dbReference type="Proteomes" id="UP000327013"/>
    </source>
</evidence>
<dbReference type="OrthoDB" id="4991875at2759"/>
<dbReference type="EMBL" id="VIBQ01000014">
    <property type="protein sequence ID" value="KAB8349599.1"/>
    <property type="molecule type" value="Genomic_DNA"/>
</dbReference>
<accession>A0A5N6KW77</accession>
<name>A0A5N6KW77_9ROSI</name>
<gene>
    <name evidence="3" type="ORF">FH972_023623</name>
</gene>
<feature type="chain" id="PRO_5024405891" description="Phytocyanin domain-containing protein" evidence="2">
    <location>
        <begin position="16"/>
        <end position="333"/>
    </location>
</feature>
<feature type="region of interest" description="Disordered" evidence="1">
    <location>
        <begin position="133"/>
        <end position="153"/>
    </location>
</feature>
<keyword evidence="2" id="KW-0732">Signal</keyword>
<dbReference type="Proteomes" id="UP000327013">
    <property type="component" value="Unassembled WGS sequence"/>
</dbReference>